<reference evidence="1 2" key="1">
    <citation type="journal article" date="2015" name="Genome Announc.">
        <title>Expanding the biotechnology potential of lactobacilli through comparative genomics of 213 strains and associated genera.</title>
        <authorList>
            <person name="Sun Z."/>
            <person name="Harris H.M."/>
            <person name="McCann A."/>
            <person name="Guo C."/>
            <person name="Argimon S."/>
            <person name="Zhang W."/>
            <person name="Yang X."/>
            <person name="Jeffery I.B."/>
            <person name="Cooney J.C."/>
            <person name="Kagawa T.F."/>
            <person name="Liu W."/>
            <person name="Song Y."/>
            <person name="Salvetti E."/>
            <person name="Wrobel A."/>
            <person name="Rasinkangas P."/>
            <person name="Parkhill J."/>
            <person name="Rea M.C."/>
            <person name="O'Sullivan O."/>
            <person name="Ritari J."/>
            <person name="Douillard F.P."/>
            <person name="Paul Ross R."/>
            <person name="Yang R."/>
            <person name="Briner A.E."/>
            <person name="Felis G.E."/>
            <person name="de Vos W.M."/>
            <person name="Barrangou R."/>
            <person name="Klaenhammer T.R."/>
            <person name="Caufield P.W."/>
            <person name="Cui Y."/>
            <person name="Zhang H."/>
            <person name="O'Toole P.W."/>
        </authorList>
    </citation>
    <scope>NUCLEOTIDE SEQUENCE [LARGE SCALE GENOMIC DNA]</scope>
    <source>
        <strain evidence="1 2">DSM 12744</strain>
    </source>
</reference>
<dbReference type="PATRIC" id="fig|1423792.3.peg.1404"/>
<evidence type="ECO:0000313" key="1">
    <source>
        <dbReference type="EMBL" id="KRL14221.1"/>
    </source>
</evidence>
<dbReference type="Proteomes" id="UP000051330">
    <property type="component" value="Unassembled WGS sequence"/>
</dbReference>
<name>A0A0R1N1V2_9LACO</name>
<dbReference type="STRING" id="1423792.FD09_GL001385"/>
<dbReference type="AlphaFoldDB" id="A0A0R1N1V2"/>
<sequence>MGKFAGVFFFGVTGEHVYYFTNGFTNNSGLVEKYFLFLGQCGGRWGIVVN</sequence>
<keyword evidence="2" id="KW-1185">Reference proteome</keyword>
<comment type="caution">
    <text evidence="1">The sequence shown here is derived from an EMBL/GenBank/DDBJ whole genome shotgun (WGS) entry which is preliminary data.</text>
</comment>
<evidence type="ECO:0000313" key="2">
    <source>
        <dbReference type="Proteomes" id="UP000051330"/>
    </source>
</evidence>
<proteinExistence type="predicted"/>
<gene>
    <name evidence="1" type="ORF">FD09_GL001385</name>
</gene>
<dbReference type="EMBL" id="AZEC01000002">
    <property type="protein sequence ID" value="KRL14221.1"/>
    <property type="molecule type" value="Genomic_DNA"/>
</dbReference>
<accession>A0A0R1N1V2</accession>
<protein>
    <submittedName>
        <fullName evidence="1">Uncharacterized protein</fullName>
    </submittedName>
</protein>
<organism evidence="1 2">
    <name type="scientific">Schleiferilactobacillus perolens DSM 12744</name>
    <dbReference type="NCBI Taxonomy" id="1423792"/>
    <lineage>
        <taxon>Bacteria</taxon>
        <taxon>Bacillati</taxon>
        <taxon>Bacillota</taxon>
        <taxon>Bacilli</taxon>
        <taxon>Lactobacillales</taxon>
        <taxon>Lactobacillaceae</taxon>
        <taxon>Schleiferilactobacillus</taxon>
    </lineage>
</organism>